<dbReference type="STRING" id="75913.A0A0K0F643"/>
<comment type="similarity">
    <text evidence="4">Belongs to the MoaE family. MOCS2B subfamily.</text>
</comment>
<proteinExistence type="inferred from homology"/>
<keyword evidence="3 4" id="KW-0501">Molybdenum cofactor biosynthesis</keyword>
<dbReference type="FunFam" id="3.90.1170.40:FF:000002">
    <property type="entry name" value="Molybdopterin synthase catalytic subunit"/>
    <property type="match status" value="1"/>
</dbReference>
<keyword evidence="5" id="KW-1185">Reference proteome</keyword>
<comment type="subcellular location">
    <subcellularLocation>
        <location evidence="4">Cytoplasm</location>
    </subcellularLocation>
</comment>
<dbReference type="CDD" id="cd00756">
    <property type="entry name" value="MoaE"/>
    <property type="match status" value="1"/>
</dbReference>
<dbReference type="AlphaFoldDB" id="A0A0K0F643"/>
<feature type="binding site" evidence="4">
    <location>
        <position position="308"/>
    </location>
    <ligand>
        <name>substrate</name>
    </ligand>
</feature>
<evidence type="ECO:0000313" key="5">
    <source>
        <dbReference type="Proteomes" id="UP000035680"/>
    </source>
</evidence>
<dbReference type="Gene3D" id="3.90.1170.40">
    <property type="entry name" value="Molybdopterin biosynthesis MoaE subunit"/>
    <property type="match status" value="1"/>
</dbReference>
<feature type="binding site" evidence="4">
    <location>
        <begin position="292"/>
        <end position="293"/>
    </location>
    <ligand>
        <name>substrate</name>
    </ligand>
</feature>
<dbReference type="EC" id="2.8.1.12" evidence="4"/>
<dbReference type="InterPro" id="IPR036563">
    <property type="entry name" value="MoaE_sf"/>
</dbReference>
<dbReference type="Gene3D" id="3.40.50.300">
    <property type="entry name" value="P-loop containing nucleotide triphosphate hydrolases"/>
    <property type="match status" value="1"/>
</dbReference>
<comment type="function">
    <text evidence="4">Catalytic subunit of the molybdopterin synthase complex, a complex that catalyzes the conversion of precursor Z into molybdopterin. Acts by mediating the incorporation of 2 sulfur atoms from thiocarboxylated MOCS2A into precursor Z to generate a dithiolene group.</text>
</comment>
<dbReference type="UniPathway" id="UPA00344"/>
<evidence type="ECO:0000256" key="3">
    <source>
        <dbReference type="ARBA" id="ARBA00023150"/>
    </source>
</evidence>
<evidence type="ECO:0000256" key="1">
    <source>
        <dbReference type="ARBA" id="ARBA00022490"/>
    </source>
</evidence>
<comment type="pathway">
    <text evidence="4">Cofactor biosynthesis; molybdopterin biosynthesis.</text>
</comment>
<dbReference type="HAMAP" id="MF_03052">
    <property type="entry name" value="MOC2B"/>
    <property type="match status" value="1"/>
</dbReference>
<dbReference type="InterPro" id="IPR003448">
    <property type="entry name" value="Mopterin_biosynth_MoaE"/>
</dbReference>
<accession>A0A0K0F643</accession>
<dbReference type="SUPFAM" id="SSF54690">
    <property type="entry name" value="Molybdopterin synthase subunit MoaE"/>
    <property type="match status" value="1"/>
</dbReference>
<name>A0A0K0F643_STRVS</name>
<sequence length="333" mass="38578">MVFILGISGCTCSGKTTLSNILLKKALEKKIKVEKISQDDFYLDKEKVRQIKNKENSDIVFYDYDSVSALDKKKIINEMDLKKQNCDLLIIEGTMLLEIKEIIFSLSKIFYITLEKDICGERRMNRKDYDPPDTVGYFDQIVWPSYETNLKIAKNLSNLYSSNFISFVDGKDIYLDQINNFCDHLWREIKLDVVRIVIDDEIDINQITNIITSPSCGAISIFIGTTRDNFDGKEVVRLEYECYEEMALKEMKKLCIQGREKYKTIQNIAIFHRVGYVPVTEASVVIAVSSPHRHECQEATSFLIDQLKITVPIWKKEIYSDNSGQWKRNCCKS</sequence>
<evidence type="ECO:0000256" key="4">
    <source>
        <dbReference type="HAMAP-Rule" id="MF_03052"/>
    </source>
</evidence>
<feature type="binding site" evidence="4">
    <location>
        <begin position="315"/>
        <end position="317"/>
    </location>
    <ligand>
        <name>substrate</name>
    </ligand>
</feature>
<reference evidence="5" key="1">
    <citation type="submission" date="2014-07" db="EMBL/GenBank/DDBJ databases">
        <authorList>
            <person name="Martin A.A"/>
            <person name="De Silva N."/>
        </authorList>
    </citation>
    <scope>NUCLEOTIDE SEQUENCE</scope>
</reference>
<dbReference type="Proteomes" id="UP000035680">
    <property type="component" value="Unassembled WGS sequence"/>
</dbReference>
<dbReference type="SUPFAM" id="SSF52540">
    <property type="entry name" value="P-loop containing nucleoside triphosphate hydrolases"/>
    <property type="match status" value="1"/>
</dbReference>
<dbReference type="InterPro" id="IPR027417">
    <property type="entry name" value="P-loop_NTPase"/>
</dbReference>
<dbReference type="GO" id="GO:0030366">
    <property type="term" value="F:molybdopterin synthase activity"/>
    <property type="evidence" value="ECO:0007669"/>
    <property type="project" value="UniProtKB-UniRule"/>
</dbReference>
<comment type="subunit">
    <text evidence="4">Heterotetramer; composed of 2 small (MOCS2A) and 2 large (MOCS2B) subunits.</text>
</comment>
<evidence type="ECO:0000256" key="2">
    <source>
        <dbReference type="ARBA" id="ARBA00022679"/>
    </source>
</evidence>
<keyword evidence="2 4" id="KW-0808">Transferase</keyword>
<comment type="catalytic activity">
    <reaction evidence="4">
        <text>2 [molybdopterin-synthase sulfur-carrier protein]-C-terminal-Gly-aminoethanethioate + cyclic pyranopterin phosphate + H2O = molybdopterin + 2 [molybdopterin-synthase sulfur-carrier protein]-C-terminal Gly-Gly + 2 H(+)</text>
        <dbReference type="Rhea" id="RHEA:26333"/>
        <dbReference type="Rhea" id="RHEA-COMP:12202"/>
        <dbReference type="Rhea" id="RHEA-COMP:19907"/>
        <dbReference type="ChEBI" id="CHEBI:15377"/>
        <dbReference type="ChEBI" id="CHEBI:15378"/>
        <dbReference type="ChEBI" id="CHEBI:58698"/>
        <dbReference type="ChEBI" id="CHEBI:59648"/>
        <dbReference type="ChEBI" id="CHEBI:90778"/>
        <dbReference type="ChEBI" id="CHEBI:232372"/>
        <dbReference type="EC" id="2.8.1.12"/>
    </reaction>
</comment>
<dbReference type="WBParaSite" id="SVE_0428600.1">
    <property type="protein sequence ID" value="SVE_0428600.1"/>
    <property type="gene ID" value="SVE_0428600"/>
</dbReference>
<dbReference type="PANTHER" id="PTHR23404">
    <property type="entry name" value="MOLYBDOPTERIN SYNTHASE RELATED"/>
    <property type="match status" value="1"/>
</dbReference>
<protein>
    <recommendedName>
        <fullName evidence="4">Molybdopterin synthase catalytic subunit</fullName>
        <ecNumber evidence="4">2.8.1.12</ecNumber>
    </recommendedName>
    <alternativeName>
        <fullName evidence="4">Molybdenum cofactor synthesis protein 2 large subunit</fullName>
    </alternativeName>
    <alternativeName>
        <fullName evidence="4">Molybdenum cofactor synthesis protein 2B</fullName>
        <shortName evidence="4">MOCS2B</shortName>
    </alternativeName>
</protein>
<keyword evidence="1 4" id="KW-0963">Cytoplasm</keyword>
<evidence type="ECO:0000313" key="6">
    <source>
        <dbReference type="WBParaSite" id="SVE_0428600.1"/>
    </source>
</evidence>
<dbReference type="GO" id="GO:1990140">
    <property type="term" value="C:molybdopterin synthase complex"/>
    <property type="evidence" value="ECO:0007669"/>
    <property type="project" value="UniProtKB-UniRule"/>
</dbReference>
<organism evidence="5 6">
    <name type="scientific">Strongyloides venezuelensis</name>
    <name type="common">Threadworm</name>
    <dbReference type="NCBI Taxonomy" id="75913"/>
    <lineage>
        <taxon>Eukaryota</taxon>
        <taxon>Metazoa</taxon>
        <taxon>Ecdysozoa</taxon>
        <taxon>Nematoda</taxon>
        <taxon>Chromadorea</taxon>
        <taxon>Rhabditida</taxon>
        <taxon>Tylenchina</taxon>
        <taxon>Panagrolaimomorpha</taxon>
        <taxon>Strongyloidoidea</taxon>
        <taxon>Strongyloididae</taxon>
        <taxon>Strongyloides</taxon>
    </lineage>
</organism>
<dbReference type="InterPro" id="IPR028888">
    <property type="entry name" value="MOCS2B_euk"/>
</dbReference>
<dbReference type="GO" id="GO:0006777">
    <property type="term" value="P:Mo-molybdopterin cofactor biosynthetic process"/>
    <property type="evidence" value="ECO:0007669"/>
    <property type="project" value="UniProtKB-UniRule"/>
</dbReference>
<reference evidence="6" key="2">
    <citation type="submission" date="2015-08" db="UniProtKB">
        <authorList>
            <consortium name="WormBaseParasite"/>
        </authorList>
    </citation>
    <scope>IDENTIFICATION</scope>
</reference>
<dbReference type="Pfam" id="PF02391">
    <property type="entry name" value="MoaE"/>
    <property type="match status" value="1"/>
</dbReference>